<evidence type="ECO:0000313" key="1">
    <source>
        <dbReference type="EMBL" id="MBA0622339.1"/>
    </source>
</evidence>
<dbReference type="EMBL" id="JABFAC010000009">
    <property type="protein sequence ID" value="MBA0622339.1"/>
    <property type="molecule type" value="Genomic_DNA"/>
</dbReference>
<reference evidence="1 2" key="1">
    <citation type="journal article" date="2019" name="Genome Biol. Evol.">
        <title>Insights into the evolution of the New World diploid cottons (Gossypium, subgenus Houzingenia) based on genome sequencing.</title>
        <authorList>
            <person name="Grover C.E."/>
            <person name="Arick M.A. 2nd"/>
            <person name="Thrash A."/>
            <person name="Conover J.L."/>
            <person name="Sanders W.S."/>
            <person name="Peterson D.G."/>
            <person name="Frelichowski J.E."/>
            <person name="Scheffler J.A."/>
            <person name="Scheffler B.E."/>
            <person name="Wendel J.F."/>
        </authorList>
    </citation>
    <scope>NUCLEOTIDE SEQUENCE [LARGE SCALE GENOMIC DNA]</scope>
    <source>
        <strain evidence="1">27</strain>
        <tissue evidence="1">Leaf</tissue>
    </source>
</reference>
<dbReference type="Proteomes" id="UP000593561">
    <property type="component" value="Unassembled WGS sequence"/>
</dbReference>
<evidence type="ECO:0000313" key="2">
    <source>
        <dbReference type="Proteomes" id="UP000593561"/>
    </source>
</evidence>
<name>A0A7J8S8H2_GOSDV</name>
<gene>
    <name evidence="1" type="ORF">Godav_007893</name>
</gene>
<sequence length="41" mass="5134">MRWPRNGRTVARTKLLHESKHGMRHNVFCPKRRLHHYLLHY</sequence>
<proteinExistence type="predicted"/>
<keyword evidence="2" id="KW-1185">Reference proteome</keyword>
<protein>
    <submittedName>
        <fullName evidence="1">Uncharacterized protein</fullName>
    </submittedName>
</protein>
<accession>A0A7J8S8H2</accession>
<dbReference type="AlphaFoldDB" id="A0A7J8S8H2"/>
<comment type="caution">
    <text evidence="1">The sequence shown here is derived from an EMBL/GenBank/DDBJ whole genome shotgun (WGS) entry which is preliminary data.</text>
</comment>
<organism evidence="1 2">
    <name type="scientific">Gossypium davidsonii</name>
    <name type="common">Davidson's cotton</name>
    <name type="synonym">Gossypium klotzschianum subsp. davidsonii</name>
    <dbReference type="NCBI Taxonomy" id="34287"/>
    <lineage>
        <taxon>Eukaryota</taxon>
        <taxon>Viridiplantae</taxon>
        <taxon>Streptophyta</taxon>
        <taxon>Embryophyta</taxon>
        <taxon>Tracheophyta</taxon>
        <taxon>Spermatophyta</taxon>
        <taxon>Magnoliopsida</taxon>
        <taxon>eudicotyledons</taxon>
        <taxon>Gunneridae</taxon>
        <taxon>Pentapetalae</taxon>
        <taxon>rosids</taxon>
        <taxon>malvids</taxon>
        <taxon>Malvales</taxon>
        <taxon>Malvaceae</taxon>
        <taxon>Malvoideae</taxon>
        <taxon>Gossypium</taxon>
    </lineage>
</organism>